<evidence type="ECO:0000256" key="6">
    <source>
        <dbReference type="SAM" id="MobiDB-lite"/>
    </source>
</evidence>
<evidence type="ECO:0000256" key="2">
    <source>
        <dbReference type="ARBA" id="ARBA00022475"/>
    </source>
</evidence>
<evidence type="ECO:0000256" key="7">
    <source>
        <dbReference type="SAM" id="Phobius"/>
    </source>
</evidence>
<keyword evidence="3 7" id="KW-0812">Transmembrane</keyword>
<reference evidence="8 9" key="1">
    <citation type="submission" date="2020-04" db="EMBL/GenBank/DDBJ databases">
        <title>Perkinsus olseni comparative genomics.</title>
        <authorList>
            <person name="Bogema D.R."/>
        </authorList>
    </citation>
    <scope>NUCLEOTIDE SEQUENCE [LARGE SCALE GENOMIC DNA]</scope>
    <source>
        <strain evidence="8">ATCC PRA-205</strain>
    </source>
</reference>
<feature type="transmembrane region" description="Helical" evidence="7">
    <location>
        <begin position="857"/>
        <end position="882"/>
    </location>
</feature>
<feature type="compositionally biased region" description="Basic and acidic residues" evidence="6">
    <location>
        <begin position="657"/>
        <end position="681"/>
    </location>
</feature>
<dbReference type="Gene3D" id="2.60.120.920">
    <property type="match status" value="1"/>
</dbReference>
<organism evidence="8 9">
    <name type="scientific">Perkinsus olseni</name>
    <name type="common">Perkinsus atlanticus</name>
    <dbReference type="NCBI Taxonomy" id="32597"/>
    <lineage>
        <taxon>Eukaryota</taxon>
        <taxon>Sar</taxon>
        <taxon>Alveolata</taxon>
        <taxon>Perkinsozoa</taxon>
        <taxon>Perkinsea</taxon>
        <taxon>Perkinsida</taxon>
        <taxon>Perkinsidae</taxon>
        <taxon>Perkinsus</taxon>
    </lineage>
</organism>
<feature type="non-terminal residue" evidence="8">
    <location>
        <position position="1"/>
    </location>
</feature>
<dbReference type="PANTHER" id="PTHR23513:SF6">
    <property type="entry name" value="MAJOR FACILITATOR SUPERFAMILY ASSOCIATED DOMAIN-CONTAINING PROTEIN"/>
    <property type="match status" value="1"/>
</dbReference>
<name>A0A7J6SI93_PEROL</name>
<dbReference type="PANTHER" id="PTHR23513">
    <property type="entry name" value="INTEGRAL MEMBRANE EFFLUX PROTEIN-RELATED"/>
    <property type="match status" value="1"/>
</dbReference>
<comment type="caution">
    <text evidence="8">The sequence shown here is derived from an EMBL/GenBank/DDBJ whole genome shotgun (WGS) entry which is preliminary data.</text>
</comment>
<feature type="transmembrane region" description="Helical" evidence="7">
    <location>
        <begin position="928"/>
        <end position="950"/>
    </location>
</feature>
<evidence type="ECO:0000256" key="5">
    <source>
        <dbReference type="ARBA" id="ARBA00023136"/>
    </source>
</evidence>
<dbReference type="EMBL" id="JABANM010014971">
    <property type="protein sequence ID" value="KAF4731830.1"/>
    <property type="molecule type" value="Genomic_DNA"/>
</dbReference>
<feature type="transmembrane region" description="Helical" evidence="7">
    <location>
        <begin position="962"/>
        <end position="984"/>
    </location>
</feature>
<comment type="subcellular location">
    <subcellularLocation>
        <location evidence="1">Cell membrane</location>
        <topology evidence="1">Multi-pass membrane protein</topology>
    </subcellularLocation>
</comment>
<gene>
    <name evidence="8" type="ORF">FOZ62_019445</name>
</gene>
<dbReference type="Proteomes" id="UP000574390">
    <property type="component" value="Unassembled WGS sequence"/>
</dbReference>
<dbReference type="InterPro" id="IPR036259">
    <property type="entry name" value="MFS_trans_sf"/>
</dbReference>
<keyword evidence="2" id="KW-1003">Cell membrane</keyword>
<feature type="transmembrane region" description="Helical" evidence="7">
    <location>
        <begin position="20"/>
        <end position="45"/>
    </location>
</feature>
<evidence type="ECO:0000256" key="3">
    <source>
        <dbReference type="ARBA" id="ARBA00022692"/>
    </source>
</evidence>
<evidence type="ECO:0000313" key="9">
    <source>
        <dbReference type="Proteomes" id="UP000574390"/>
    </source>
</evidence>
<dbReference type="SUPFAM" id="SSF103473">
    <property type="entry name" value="MFS general substrate transporter"/>
    <property type="match status" value="1"/>
</dbReference>
<dbReference type="AlphaFoldDB" id="A0A7J6SI93"/>
<evidence type="ECO:0000313" key="8">
    <source>
        <dbReference type="EMBL" id="KAF4731830.1"/>
    </source>
</evidence>
<evidence type="ECO:0000256" key="1">
    <source>
        <dbReference type="ARBA" id="ARBA00004651"/>
    </source>
</evidence>
<protein>
    <submittedName>
        <fullName evidence="8">Uncharacterized protein</fullName>
    </submittedName>
</protein>
<feature type="compositionally biased region" description="Basic and acidic residues" evidence="6">
    <location>
        <begin position="108"/>
        <end position="120"/>
    </location>
</feature>
<evidence type="ECO:0000256" key="4">
    <source>
        <dbReference type="ARBA" id="ARBA00022989"/>
    </source>
</evidence>
<feature type="region of interest" description="Disordered" evidence="6">
    <location>
        <begin position="106"/>
        <end position="131"/>
    </location>
</feature>
<feature type="compositionally biased region" description="Low complexity" evidence="6">
    <location>
        <begin position="635"/>
        <end position="649"/>
    </location>
</feature>
<sequence length="991" mass="108705">MAVYPYDPRRPLPVRPAPSSSASALLAVLVVCGAVVVALSVLYFYRESMVVVELRENVAAAIGEALVAFFDSSMGRRLFPRVDLDRIRRKFGIDEASKAAFSWMVPGRDQDDKDGRRSEAGEDSSQDFIMSGERVGPGGIDPERPALLYGDAFDVYPVSNWQALRTTQILGGGESWRMDVLGDDGWCRREGRAGVYEIFNYDGGGQPSMILSNSPLPFQRLCVVEFKIDAVPEGSSACVGLSTKPTPVAEFPGHFPYSVGYFSNGLIYSGDWRASVRSDGGGFSSGDTITMIVDRKYDGAKLMGAVYFLKNGSLCHAHPILIESLRLPMGDDGLEPPIRQLECERMLFGGTDFEISCPVTMRPPRPSLAEWGFLPAPYVAVSVVGDSEEAFKVSVNFGADPYVHATEGVAKIRRESDEEKFEVEKGRLGSSILHEEAERYVRLRTAKILRLRAHGEEAPATIAEDAQETPVPAELALPGRVENLSAASEDNEEIDSGPEEENLRLTLDLSDRCRFQPEEADLCQCPWFTLGGADGICGRCGHDRLWHRPGPGEKRLQLTEASGARPASPQHKAAQPAAPSPDEFADERWLALQGRMGDWRRAVVVGQEVWYNVKTSEVTSERPKQFRYRRHQSEAPPAKAASKPSVSAVMAEVPPLAERDDENRAEESESRREGEKRPQSPRRLEGRLLLFFLPMKSPASTTTDAAAARVISPNARRFVLAQFLSRCAHTFITTAVRYETLDMVGAKRYAHSQIWQNLTRTLSAQTAGVITDNAPPKKVYVLTDLFCAMMVMTIWTGSQNILQFLAVSNIALGVVMAFSGPVGKSLPPLVVRSRSELPMVNSFELTGDKIGRYLTPFAVGFFMMYFDFSTCVYASILFYLLVVSVKSSVQVDESSHGSGKRSGGRRPGLMTQLMEGVKSLGDPRLGVLVLNTLITNVFVYPFQTAAVPVILRQMDPVNWKSLASLVSLGGVIGPILSNASAFLFSSDPFAG</sequence>
<feature type="region of interest" description="Disordered" evidence="6">
    <location>
        <begin position="559"/>
        <end position="584"/>
    </location>
</feature>
<keyword evidence="5 7" id="KW-0472">Membrane</keyword>
<dbReference type="InterPro" id="IPR043136">
    <property type="entry name" value="B30.2/SPRY_sf"/>
</dbReference>
<proteinExistence type="predicted"/>
<accession>A0A7J6SI93</accession>
<keyword evidence="4 7" id="KW-1133">Transmembrane helix</keyword>
<feature type="region of interest" description="Disordered" evidence="6">
    <location>
        <begin position="621"/>
        <end position="681"/>
    </location>
</feature>
<dbReference type="GO" id="GO:0005886">
    <property type="term" value="C:plasma membrane"/>
    <property type="evidence" value="ECO:0007669"/>
    <property type="project" value="UniProtKB-SubCell"/>
</dbReference>